<dbReference type="EMBL" id="CM016557">
    <property type="protein sequence ID" value="TKW09446.1"/>
    <property type="molecule type" value="Genomic_DNA"/>
</dbReference>
<evidence type="ECO:0000313" key="3">
    <source>
        <dbReference type="Proteomes" id="UP000298652"/>
    </source>
</evidence>
<dbReference type="AlphaFoldDB" id="A0A4V6D8G8"/>
<protein>
    <submittedName>
        <fullName evidence="2">Uncharacterized protein</fullName>
    </submittedName>
</protein>
<feature type="compositionally biased region" description="Acidic residues" evidence="1">
    <location>
        <begin position="26"/>
        <end position="36"/>
    </location>
</feature>
<evidence type="ECO:0000256" key="1">
    <source>
        <dbReference type="SAM" id="MobiDB-lite"/>
    </source>
</evidence>
<sequence length="57" mass="6135">MQGLTGDASVLQKVVPMPEPDHADISEDEDDSDDTYISDGVVAPVNIPGEDKDIFFV</sequence>
<evidence type="ECO:0000313" key="2">
    <source>
        <dbReference type="EMBL" id="TKW09446.1"/>
    </source>
</evidence>
<gene>
    <name evidence="2" type="ORF">SEVIR_6G095032v2</name>
</gene>
<dbReference type="Gramene" id="TKW09446">
    <property type="protein sequence ID" value="TKW09446"/>
    <property type="gene ID" value="SEVIR_6G095032v2"/>
</dbReference>
<name>A0A4V6D8G8_SETVI</name>
<reference evidence="2" key="1">
    <citation type="submission" date="2019-03" db="EMBL/GenBank/DDBJ databases">
        <title>WGS assembly of Setaria viridis.</title>
        <authorList>
            <person name="Huang P."/>
            <person name="Jenkins J."/>
            <person name="Grimwood J."/>
            <person name="Barry K."/>
            <person name="Healey A."/>
            <person name="Mamidi S."/>
            <person name="Sreedasyam A."/>
            <person name="Shu S."/>
            <person name="Feldman M."/>
            <person name="Wu J."/>
            <person name="Yu Y."/>
            <person name="Chen C."/>
            <person name="Johnson J."/>
            <person name="Rokhsar D."/>
            <person name="Baxter I."/>
            <person name="Schmutz J."/>
            <person name="Brutnell T."/>
            <person name="Kellogg E."/>
        </authorList>
    </citation>
    <scope>NUCLEOTIDE SEQUENCE [LARGE SCALE GENOMIC DNA]</scope>
</reference>
<dbReference type="Proteomes" id="UP000298652">
    <property type="component" value="Chromosome 6"/>
</dbReference>
<proteinExistence type="predicted"/>
<feature type="region of interest" description="Disordered" evidence="1">
    <location>
        <begin position="1"/>
        <end position="43"/>
    </location>
</feature>
<organism evidence="2 3">
    <name type="scientific">Setaria viridis</name>
    <name type="common">Green bristlegrass</name>
    <name type="synonym">Setaria italica subsp. viridis</name>
    <dbReference type="NCBI Taxonomy" id="4556"/>
    <lineage>
        <taxon>Eukaryota</taxon>
        <taxon>Viridiplantae</taxon>
        <taxon>Streptophyta</taxon>
        <taxon>Embryophyta</taxon>
        <taxon>Tracheophyta</taxon>
        <taxon>Spermatophyta</taxon>
        <taxon>Magnoliopsida</taxon>
        <taxon>Liliopsida</taxon>
        <taxon>Poales</taxon>
        <taxon>Poaceae</taxon>
        <taxon>PACMAD clade</taxon>
        <taxon>Panicoideae</taxon>
        <taxon>Panicodae</taxon>
        <taxon>Paniceae</taxon>
        <taxon>Cenchrinae</taxon>
        <taxon>Setaria</taxon>
    </lineage>
</organism>
<keyword evidence="3" id="KW-1185">Reference proteome</keyword>
<accession>A0A4V6D8G8</accession>